<dbReference type="AlphaFoldDB" id="A0A061A0E7"/>
<organism evidence="2">
    <name type="scientific">Streptomyces iranensis</name>
    <dbReference type="NCBI Taxonomy" id="576784"/>
    <lineage>
        <taxon>Bacteria</taxon>
        <taxon>Bacillati</taxon>
        <taxon>Actinomycetota</taxon>
        <taxon>Actinomycetes</taxon>
        <taxon>Kitasatosporales</taxon>
        <taxon>Streptomycetaceae</taxon>
        <taxon>Streptomyces</taxon>
        <taxon>Streptomyces violaceusniger group</taxon>
    </lineage>
</organism>
<reference evidence="2" key="1">
    <citation type="submission" date="2014-05" db="EMBL/GenBank/DDBJ databases">
        <authorList>
            <person name="Horn Fabian"/>
        </authorList>
    </citation>
    <scope>NUCLEOTIDE SEQUENCE</scope>
</reference>
<protein>
    <submittedName>
        <fullName evidence="2">Uncharacterized protein</fullName>
    </submittedName>
</protein>
<accession>A0A061A0E7</accession>
<feature type="compositionally biased region" description="Polar residues" evidence="1">
    <location>
        <begin position="12"/>
        <end position="23"/>
    </location>
</feature>
<feature type="region of interest" description="Disordered" evidence="1">
    <location>
        <begin position="1"/>
        <end position="77"/>
    </location>
</feature>
<gene>
    <name evidence="2" type="ORF">SIRAN8072</name>
</gene>
<proteinExistence type="predicted"/>
<sequence length="98" mass="9963">MTCPRPYFAGTVRTSPSATSISHVPSAHGPVGEGDGVAVSVGVGAESEADEPELDPLGRPFAGDPSEESEEHDVRAANTTATATARTALDDVLCIMAP</sequence>
<name>A0A061A0E7_9ACTN</name>
<dbReference type="HOGENOM" id="CLU_2332445_0_0_11"/>
<evidence type="ECO:0000313" key="2">
    <source>
        <dbReference type="EMBL" id="CDR13630.1"/>
    </source>
</evidence>
<evidence type="ECO:0000256" key="1">
    <source>
        <dbReference type="SAM" id="MobiDB-lite"/>
    </source>
</evidence>
<feature type="compositionally biased region" description="Low complexity" evidence="1">
    <location>
        <begin position="36"/>
        <end position="46"/>
    </location>
</feature>
<dbReference type="EMBL" id="LK022848">
    <property type="protein sequence ID" value="CDR13630.1"/>
    <property type="molecule type" value="Genomic_DNA"/>
</dbReference>